<dbReference type="Gene3D" id="2.120.10.30">
    <property type="entry name" value="TolB, C-terminal domain"/>
    <property type="match status" value="1"/>
</dbReference>
<dbReference type="OrthoDB" id="9816308at2"/>
<dbReference type="SUPFAM" id="SSF50952">
    <property type="entry name" value="Soluble quinoprotein glucose dehydrogenase"/>
    <property type="match status" value="1"/>
</dbReference>
<dbReference type="EMBL" id="WRXO01000012">
    <property type="protein sequence ID" value="MVT44616.1"/>
    <property type="molecule type" value="Genomic_DNA"/>
</dbReference>
<dbReference type="Gene3D" id="2.60.40.10">
    <property type="entry name" value="Immunoglobulins"/>
    <property type="match status" value="1"/>
</dbReference>
<dbReference type="InterPro" id="IPR009056">
    <property type="entry name" value="Cyt_c-like_dom"/>
</dbReference>
<feature type="domain" description="Cytochrome c" evidence="8">
    <location>
        <begin position="867"/>
        <end position="952"/>
    </location>
</feature>
<feature type="binding site" description="covalent" evidence="6">
    <location>
        <position position="930"/>
    </location>
    <ligand>
        <name>heme c</name>
        <dbReference type="ChEBI" id="CHEBI:61717"/>
    </ligand>
</feature>
<dbReference type="PROSITE" id="PS50093">
    <property type="entry name" value="PKD"/>
    <property type="match status" value="1"/>
</dbReference>
<evidence type="ECO:0000256" key="3">
    <source>
        <dbReference type="ARBA" id="ARBA00022723"/>
    </source>
</evidence>
<dbReference type="InterPro" id="IPR011042">
    <property type="entry name" value="6-blade_b-propeller_TolB-like"/>
</dbReference>
<keyword evidence="4" id="KW-0249">Electron transport</keyword>
<dbReference type="PANTHER" id="PTHR40469:SF2">
    <property type="entry name" value="GALACTOSE-BINDING DOMAIN-LIKE SUPERFAMILY PROTEIN"/>
    <property type="match status" value="1"/>
</dbReference>
<dbReference type="Proteomes" id="UP000468388">
    <property type="component" value="Unassembled WGS sequence"/>
</dbReference>
<reference evidence="9 10" key="1">
    <citation type="submission" date="2019-12" db="EMBL/GenBank/DDBJ databases">
        <title>The draft genomic sequence of strain Chitinophaga oryziterrae JCM 16595.</title>
        <authorList>
            <person name="Zhang X."/>
        </authorList>
    </citation>
    <scope>NUCLEOTIDE SEQUENCE [LARGE SCALE GENOMIC DNA]</scope>
    <source>
        <strain evidence="9 10">JCM 16595</strain>
    </source>
</reference>
<feature type="domain" description="PKD" evidence="7">
    <location>
        <begin position="711"/>
        <end position="788"/>
    </location>
</feature>
<keyword evidence="10" id="KW-1185">Reference proteome</keyword>
<evidence type="ECO:0000256" key="1">
    <source>
        <dbReference type="ARBA" id="ARBA00022448"/>
    </source>
</evidence>
<comment type="caution">
    <text evidence="9">The sequence shown here is derived from an EMBL/GenBank/DDBJ whole genome shotgun (WGS) entry which is preliminary data.</text>
</comment>
<evidence type="ECO:0000313" key="10">
    <source>
        <dbReference type="Proteomes" id="UP000468388"/>
    </source>
</evidence>
<dbReference type="InterPro" id="IPR035986">
    <property type="entry name" value="PKD_dom_sf"/>
</dbReference>
<dbReference type="InterPro" id="IPR022409">
    <property type="entry name" value="PKD/Chitinase_dom"/>
</dbReference>
<evidence type="ECO:0000313" key="9">
    <source>
        <dbReference type="EMBL" id="MVT44616.1"/>
    </source>
</evidence>
<keyword evidence="5 6" id="KW-0408">Iron</keyword>
<dbReference type="InterPro" id="IPR000601">
    <property type="entry name" value="PKD_dom"/>
</dbReference>
<name>A0A6N8JJQ9_9BACT</name>
<gene>
    <name evidence="9" type="ORF">GO495_28750</name>
</gene>
<comment type="PTM">
    <text evidence="6">Binds 1 heme c group covalently per subunit.</text>
</comment>
<dbReference type="PRINTS" id="PR00606">
    <property type="entry name" value="CYTCHROMECID"/>
</dbReference>
<dbReference type="CDD" id="cd00146">
    <property type="entry name" value="PKD"/>
    <property type="match status" value="1"/>
</dbReference>
<keyword evidence="2 6" id="KW-0349">Heme</keyword>
<evidence type="ECO:0000256" key="5">
    <source>
        <dbReference type="ARBA" id="ARBA00023004"/>
    </source>
</evidence>
<organism evidence="9 10">
    <name type="scientific">Chitinophaga oryziterrae</name>
    <dbReference type="NCBI Taxonomy" id="1031224"/>
    <lineage>
        <taxon>Bacteria</taxon>
        <taxon>Pseudomonadati</taxon>
        <taxon>Bacteroidota</taxon>
        <taxon>Chitinophagia</taxon>
        <taxon>Chitinophagales</taxon>
        <taxon>Chitinophagaceae</taxon>
        <taxon>Chitinophaga</taxon>
    </lineage>
</organism>
<feature type="binding site" description="covalent" evidence="6">
    <location>
        <position position="881"/>
    </location>
    <ligand>
        <name>heme c</name>
        <dbReference type="ChEBI" id="CHEBI:61717"/>
    </ligand>
</feature>
<dbReference type="InterPro" id="IPR012938">
    <property type="entry name" value="Glc/Sorbosone_DH"/>
</dbReference>
<dbReference type="InterPro" id="IPR013783">
    <property type="entry name" value="Ig-like_fold"/>
</dbReference>
<dbReference type="InterPro" id="IPR002324">
    <property type="entry name" value="Cyt_c_ID"/>
</dbReference>
<evidence type="ECO:0000256" key="4">
    <source>
        <dbReference type="ARBA" id="ARBA00022982"/>
    </source>
</evidence>
<dbReference type="RefSeq" id="WP_157303406.1">
    <property type="nucleotide sequence ID" value="NZ_BAAAZB010000018.1"/>
</dbReference>
<dbReference type="Gene3D" id="1.10.760.10">
    <property type="entry name" value="Cytochrome c-like domain"/>
    <property type="match status" value="1"/>
</dbReference>
<dbReference type="PANTHER" id="PTHR40469">
    <property type="entry name" value="SECRETED GLYCOSYL HYDROLASE"/>
    <property type="match status" value="1"/>
</dbReference>
<dbReference type="SUPFAM" id="SSF46626">
    <property type="entry name" value="Cytochrome c"/>
    <property type="match status" value="1"/>
</dbReference>
<dbReference type="InterPro" id="IPR029010">
    <property type="entry name" value="ThuA-like"/>
</dbReference>
<dbReference type="GO" id="GO:0009055">
    <property type="term" value="F:electron transfer activity"/>
    <property type="evidence" value="ECO:0007669"/>
    <property type="project" value="InterPro"/>
</dbReference>
<keyword evidence="3 6" id="KW-0479">Metal-binding</keyword>
<dbReference type="Pfam" id="PF07995">
    <property type="entry name" value="GSDH"/>
    <property type="match status" value="1"/>
</dbReference>
<dbReference type="GO" id="GO:0020037">
    <property type="term" value="F:heme binding"/>
    <property type="evidence" value="ECO:0007669"/>
    <property type="project" value="InterPro"/>
</dbReference>
<evidence type="ECO:0000259" key="7">
    <source>
        <dbReference type="PROSITE" id="PS50093"/>
    </source>
</evidence>
<dbReference type="SUPFAM" id="SSF49299">
    <property type="entry name" value="PKD domain"/>
    <property type="match status" value="1"/>
</dbReference>
<evidence type="ECO:0000259" key="8">
    <source>
        <dbReference type="PROSITE" id="PS51007"/>
    </source>
</evidence>
<proteinExistence type="predicted"/>
<dbReference type="Pfam" id="PF18911">
    <property type="entry name" value="PKD_4"/>
    <property type="match status" value="1"/>
</dbReference>
<feature type="binding site" description="covalent" evidence="6">
    <location>
        <position position="885"/>
    </location>
    <ligand>
        <name>heme c</name>
        <dbReference type="ChEBI" id="CHEBI:61717"/>
    </ligand>
</feature>
<dbReference type="InterPro" id="IPR036909">
    <property type="entry name" value="Cyt_c-like_dom_sf"/>
</dbReference>
<dbReference type="GO" id="GO:0005506">
    <property type="term" value="F:iron ion binding"/>
    <property type="evidence" value="ECO:0007669"/>
    <property type="project" value="InterPro"/>
</dbReference>
<evidence type="ECO:0000256" key="2">
    <source>
        <dbReference type="ARBA" id="ARBA00022617"/>
    </source>
</evidence>
<keyword evidence="1" id="KW-0813">Transport</keyword>
<dbReference type="SUPFAM" id="SSF52317">
    <property type="entry name" value="Class I glutamine amidotransferase-like"/>
    <property type="match status" value="1"/>
</dbReference>
<dbReference type="InterPro" id="IPR029062">
    <property type="entry name" value="Class_I_gatase-like"/>
</dbReference>
<accession>A0A6N8JJQ9</accession>
<dbReference type="InterPro" id="IPR011041">
    <property type="entry name" value="Quinoprot_gluc/sorb_DH_b-prop"/>
</dbReference>
<dbReference type="PROSITE" id="PS51257">
    <property type="entry name" value="PROKAR_LIPOPROTEIN"/>
    <property type="match status" value="1"/>
</dbReference>
<protein>
    <submittedName>
        <fullName evidence="9">PKD domain-containing protein</fullName>
    </submittedName>
</protein>
<dbReference type="PROSITE" id="PS51007">
    <property type="entry name" value="CYTC"/>
    <property type="match status" value="1"/>
</dbReference>
<dbReference type="AlphaFoldDB" id="A0A6N8JJQ9"/>
<sequence length="1140" mass="125872">MQIRYLFITLLLVLGTVLTSCQKKIRPGNPRVLVFTKTAGFRHASIPAGIKALQKLGQENGFDVDTTENAANFNEDTLQKYAAVIFLNTTGDILDNYQEADFERYIQSGGGYVGIHSATDTEYDWGWYGQLVGAYFDNHPAGVHKATLIIKDKTFPATVGLPEKWEHSDEWYNFKKISKETHVLITVDEKTYEGGKNGADHPISWYHDFDGGRAFYTELGHTDESYSEPNYLKHILGGIKYAIGGNETLDFSKATTLRVPAEDRFAKDVLVSGEFFEPTEMTVLPDLNILIAQRRGEIMYFNQSTKKLSQAGFLRVYYKTETPNVNAEEGVLGLCADPDFSANHYVYIYYSPADTSVNRLSRFKFENNVIDSSSEKIILQLYSQRNICCHTGGSIAFGPGGLLYLSTGDNSTPFDEPGQKYVNNGYAPLDDRPGHLQYDGRRTSANSNDLRGKILRIKVAADGTYSIPEGNLFKPGTPNTRPEIFAMGTRNPYRISIDRKNGFAYWGEVGPDANNDDPNRGPRGYDEINQAKKAGNFGYPMFVGNNYPYRLYNYETGESGPAFDPEKPVNNSRNNTGIKNLPPAQPAFIWYPYAKSPDFPSVGSGGRNAMAGPVYYNELYPKETRLPDYYNNKFFIYDWMRGWIKAVTFDKDNNFSKMEPFMPGTKFNAIIDMEMGPDGRIYLLEYGNGWFSKNKDAGLSRIDYNGGNRAPVANIEASKLSGGLPFKVKLSAKGSKDPDGDKLTYLWFLGNGNKKETTEPEIEYTFTTAGEYAVAVEVKDSKGAVTRSKGLELYAGNETPDVKVDITGNKMFYFPGKLVFYSVSVSDKEDGSTADKKIDVNNIFIHAEYMEGSDKAAIPQQGHQIITGAIAGKNMVESGDCKTCHKADEKSIGPSFKQVADKYKDDPAAPDYLASKIIKGGSGVWGETAMSAHPTLTQGEAHQLVEYIMSLGSTAKKQVSLPLVGTVDATNNMPEKDNGVLYIIASYTDKGGPGIRPITGSDAIMLRSPKLPAAEFDKSDGVSTFEINGLKMLIPTANAWVLYKNIDLTAVAGINIIYFSQEALQYGYVVEAFLDKMDGTKLGEVTIGPGAKPKAPNNAIISLTTPVTDGQHHSLYFRIKAADANEKTSLGIGSFQLQTK</sequence>
<dbReference type="Gene3D" id="3.40.50.880">
    <property type="match status" value="1"/>
</dbReference>
<dbReference type="Pfam" id="PF06283">
    <property type="entry name" value="ThuA"/>
    <property type="match status" value="1"/>
</dbReference>
<dbReference type="Pfam" id="PF00034">
    <property type="entry name" value="Cytochrom_C"/>
    <property type="match status" value="1"/>
</dbReference>
<dbReference type="SMART" id="SM00089">
    <property type="entry name" value="PKD"/>
    <property type="match status" value="1"/>
</dbReference>
<evidence type="ECO:0000256" key="6">
    <source>
        <dbReference type="PIRSR" id="PIRSR602324-1"/>
    </source>
</evidence>